<organism evidence="2 3">
    <name type="scientific">Phytophthora ramorum</name>
    <name type="common">Sudden oak death agent</name>
    <dbReference type="NCBI Taxonomy" id="164328"/>
    <lineage>
        <taxon>Eukaryota</taxon>
        <taxon>Sar</taxon>
        <taxon>Stramenopiles</taxon>
        <taxon>Oomycota</taxon>
        <taxon>Peronosporomycetes</taxon>
        <taxon>Peronosporales</taxon>
        <taxon>Peronosporaceae</taxon>
        <taxon>Phytophthora</taxon>
    </lineage>
</organism>
<reference evidence="2" key="2">
    <citation type="submission" date="2015-06" db="UniProtKB">
        <authorList>
            <consortium name="EnsemblProtists"/>
        </authorList>
    </citation>
    <scope>IDENTIFICATION</scope>
    <source>
        <strain evidence="2">Pr102</strain>
    </source>
</reference>
<dbReference type="EnsemblProtists" id="Phyra73753">
    <property type="protein sequence ID" value="Phyra73753"/>
    <property type="gene ID" value="Phyra73753"/>
</dbReference>
<dbReference type="InParanoid" id="H3GDU1"/>
<dbReference type="VEuPathDB" id="FungiDB:KRP23_4313"/>
<keyword evidence="3" id="KW-1185">Reference proteome</keyword>
<dbReference type="EMBL" id="DS566001">
    <property type="status" value="NOT_ANNOTATED_CDS"/>
    <property type="molecule type" value="Genomic_DNA"/>
</dbReference>
<accession>H3GDU1</accession>
<dbReference type="AlphaFoldDB" id="H3GDU1"/>
<feature type="compositionally biased region" description="Acidic residues" evidence="1">
    <location>
        <begin position="36"/>
        <end position="46"/>
    </location>
</feature>
<proteinExistence type="predicted"/>
<evidence type="ECO:0000256" key="1">
    <source>
        <dbReference type="SAM" id="MobiDB-lite"/>
    </source>
</evidence>
<dbReference type="VEuPathDB" id="FungiDB:KRP22_2447"/>
<sequence length="337" mass="37642">MNIANLLCAPPESQGLDSSTTKKPSSKVGMQFVLCDDSDNQNEEEPPAQRRSEAREKRPAKKSNLGKRPLPAPQSTTTTLSVIPDKDRKRSYRLSAKQRLRRLDNDALESQMYNLTLDVNNLKQQVRYLQECRDLYTTRMTVARQHAQGQAVGMVALLFRLFCDETCGTNEAEPNDRSLFLSRIHERLSAPSAGGRDGVPHFMQTWRSFKVLFTHRSYTVKSIQLVGHVGPQQFAEDKDPCDTVSTDVVDEARQRCGPSGGCVVESRGEFSGRLKRDTIVAIAPRLLQDEPLVARLIGQKFSCPLRMVAYFNADGQLVDHVAELDVIAALNALIGRL</sequence>
<dbReference type="HOGENOM" id="CLU_078393_0_0_1"/>
<dbReference type="OMA" id="RLFCHET"/>
<protein>
    <submittedName>
        <fullName evidence="2">Uncharacterized protein</fullName>
    </submittedName>
</protein>
<dbReference type="Proteomes" id="UP000005238">
    <property type="component" value="Unassembled WGS sequence"/>
</dbReference>
<feature type="compositionally biased region" description="Basic and acidic residues" evidence="1">
    <location>
        <begin position="47"/>
        <end position="57"/>
    </location>
</feature>
<feature type="region of interest" description="Disordered" evidence="1">
    <location>
        <begin position="1"/>
        <end position="88"/>
    </location>
</feature>
<evidence type="ECO:0000313" key="3">
    <source>
        <dbReference type="Proteomes" id="UP000005238"/>
    </source>
</evidence>
<dbReference type="eggNOG" id="ENOG502R9BX">
    <property type="taxonomic scope" value="Eukaryota"/>
</dbReference>
<reference evidence="3" key="1">
    <citation type="journal article" date="2006" name="Science">
        <title>Phytophthora genome sequences uncover evolutionary origins and mechanisms of pathogenesis.</title>
        <authorList>
            <person name="Tyler B.M."/>
            <person name="Tripathy S."/>
            <person name="Zhang X."/>
            <person name="Dehal P."/>
            <person name="Jiang R.H."/>
            <person name="Aerts A."/>
            <person name="Arredondo F.D."/>
            <person name="Baxter L."/>
            <person name="Bensasson D."/>
            <person name="Beynon J.L."/>
            <person name="Chapman J."/>
            <person name="Damasceno C.M."/>
            <person name="Dorrance A.E."/>
            <person name="Dou D."/>
            <person name="Dickerman A.W."/>
            <person name="Dubchak I.L."/>
            <person name="Garbelotto M."/>
            <person name="Gijzen M."/>
            <person name="Gordon S.G."/>
            <person name="Govers F."/>
            <person name="Grunwald N.J."/>
            <person name="Huang W."/>
            <person name="Ivors K.L."/>
            <person name="Jones R.W."/>
            <person name="Kamoun S."/>
            <person name="Krampis K."/>
            <person name="Lamour K.H."/>
            <person name="Lee M.K."/>
            <person name="McDonald W.H."/>
            <person name="Medina M."/>
            <person name="Meijer H.J."/>
            <person name="Nordberg E.K."/>
            <person name="Maclean D.J."/>
            <person name="Ospina-Giraldo M.D."/>
            <person name="Morris P.F."/>
            <person name="Phuntumart V."/>
            <person name="Putnam N.H."/>
            <person name="Rash S."/>
            <person name="Rose J.K."/>
            <person name="Sakihama Y."/>
            <person name="Salamov A.A."/>
            <person name="Savidor A."/>
            <person name="Scheuring C.F."/>
            <person name="Smith B.M."/>
            <person name="Sobral B.W."/>
            <person name="Terry A."/>
            <person name="Torto-Alalibo T.A."/>
            <person name="Win J."/>
            <person name="Xu Z."/>
            <person name="Zhang H."/>
            <person name="Grigoriev I.V."/>
            <person name="Rokhsar D.S."/>
            <person name="Boore J.L."/>
        </authorList>
    </citation>
    <scope>NUCLEOTIDE SEQUENCE [LARGE SCALE GENOMIC DNA]</scope>
    <source>
        <strain evidence="3">Pr102</strain>
    </source>
</reference>
<evidence type="ECO:0000313" key="2">
    <source>
        <dbReference type="EnsemblProtists" id="Phyra73753"/>
    </source>
</evidence>
<name>H3GDU1_PHYRM</name>